<gene>
    <name evidence="1" type="ORF">G3I32_34105</name>
</gene>
<comment type="caution">
    <text evidence="1">The sequence shown here is derived from an EMBL/GenBank/DDBJ whole genome shotgun (WGS) entry which is preliminary data.</text>
</comment>
<dbReference type="Proteomes" id="UP000470446">
    <property type="component" value="Unassembled WGS sequence"/>
</dbReference>
<name>A0A7K3PXU4_9ACTN</name>
<proteinExistence type="predicted"/>
<organism evidence="1 2">
    <name type="scientific">Streptomyces coelicoflavus</name>
    <dbReference type="NCBI Taxonomy" id="285562"/>
    <lineage>
        <taxon>Bacteria</taxon>
        <taxon>Bacillati</taxon>
        <taxon>Actinomycetota</taxon>
        <taxon>Actinomycetes</taxon>
        <taxon>Kitasatosporales</taxon>
        <taxon>Streptomycetaceae</taxon>
        <taxon>Streptomyces</taxon>
    </lineage>
</organism>
<dbReference type="EMBL" id="JAAGMA010000915">
    <property type="protein sequence ID" value="NEB13815.1"/>
    <property type="molecule type" value="Genomic_DNA"/>
</dbReference>
<evidence type="ECO:0000313" key="1">
    <source>
        <dbReference type="EMBL" id="NEB13815.1"/>
    </source>
</evidence>
<dbReference type="RefSeq" id="WP_087790775.1">
    <property type="nucleotide sequence ID" value="NZ_JAAGMA010000915.1"/>
</dbReference>
<accession>A0A7K3PXU4</accession>
<evidence type="ECO:0000313" key="2">
    <source>
        <dbReference type="Proteomes" id="UP000470446"/>
    </source>
</evidence>
<dbReference type="AlphaFoldDB" id="A0A7K3PXU4"/>
<sequence>MTGNLAGTYDVRVTHPTGTLDFGTFTVDENQQISGEGLRRITYRGAWHPTPGGGANVKVTATIPAGTPVDEELKTLEESQRDLEFHLDQEHLAGAKAKSVWLYGFGTSDLFFHRRP</sequence>
<reference evidence="1 2" key="1">
    <citation type="submission" date="2020-01" db="EMBL/GenBank/DDBJ databases">
        <title>Insect and environment-associated Actinomycetes.</title>
        <authorList>
            <person name="Currrie C."/>
            <person name="Chevrette M."/>
            <person name="Carlson C."/>
            <person name="Stubbendieck R."/>
            <person name="Wendt-Pienkowski E."/>
        </authorList>
    </citation>
    <scope>NUCLEOTIDE SEQUENCE [LARGE SCALE GENOMIC DNA]</scope>
    <source>
        <strain evidence="1 2">SID14163</strain>
    </source>
</reference>
<protein>
    <submittedName>
        <fullName evidence="1">Uncharacterized protein</fullName>
    </submittedName>
</protein>